<organism evidence="1 2">
    <name type="scientific">Rosa chinensis</name>
    <name type="common">China rose</name>
    <dbReference type="NCBI Taxonomy" id="74649"/>
    <lineage>
        <taxon>Eukaryota</taxon>
        <taxon>Viridiplantae</taxon>
        <taxon>Streptophyta</taxon>
        <taxon>Embryophyta</taxon>
        <taxon>Tracheophyta</taxon>
        <taxon>Spermatophyta</taxon>
        <taxon>Magnoliopsida</taxon>
        <taxon>eudicotyledons</taxon>
        <taxon>Gunneridae</taxon>
        <taxon>Pentapetalae</taxon>
        <taxon>rosids</taxon>
        <taxon>fabids</taxon>
        <taxon>Rosales</taxon>
        <taxon>Rosaceae</taxon>
        <taxon>Rosoideae</taxon>
        <taxon>Rosoideae incertae sedis</taxon>
        <taxon>Rosa</taxon>
    </lineage>
</organism>
<protein>
    <submittedName>
        <fullName evidence="1">Uncharacterized protein</fullName>
    </submittedName>
</protein>
<proteinExistence type="predicted"/>
<evidence type="ECO:0000313" key="2">
    <source>
        <dbReference type="Proteomes" id="UP000238479"/>
    </source>
</evidence>
<dbReference type="AlphaFoldDB" id="A0A2P6QPH2"/>
<gene>
    <name evidence="1" type="ORF">RchiOBHm_Chr4g0387601</name>
</gene>
<dbReference type="Proteomes" id="UP000238479">
    <property type="component" value="Chromosome 4"/>
</dbReference>
<comment type="caution">
    <text evidence="1">The sequence shown here is derived from an EMBL/GenBank/DDBJ whole genome shotgun (WGS) entry which is preliminary data.</text>
</comment>
<dbReference type="Gramene" id="PRQ36089">
    <property type="protein sequence ID" value="PRQ36089"/>
    <property type="gene ID" value="RchiOBHm_Chr4g0387601"/>
</dbReference>
<name>A0A2P6QPH2_ROSCH</name>
<sequence length="113" mass="12611">MEASLLPIHIHPEAVSRLPMIDRRLHLLLLQSSPLIIQFNSIISESCLMRLPLSQVPSWIITSPCHSLLCLFGPISFNSPDGYSSLPSSRDPFSSKCQPSMFSDLSHIISFFS</sequence>
<keyword evidence="2" id="KW-1185">Reference proteome</keyword>
<dbReference type="EMBL" id="PDCK01000042">
    <property type="protein sequence ID" value="PRQ36089.1"/>
    <property type="molecule type" value="Genomic_DNA"/>
</dbReference>
<evidence type="ECO:0000313" key="1">
    <source>
        <dbReference type="EMBL" id="PRQ36089.1"/>
    </source>
</evidence>
<accession>A0A2P6QPH2</accession>
<reference evidence="1 2" key="1">
    <citation type="journal article" date="2018" name="Nat. Genet.">
        <title>The Rosa genome provides new insights in the design of modern roses.</title>
        <authorList>
            <person name="Bendahmane M."/>
        </authorList>
    </citation>
    <scope>NUCLEOTIDE SEQUENCE [LARGE SCALE GENOMIC DNA]</scope>
    <source>
        <strain evidence="2">cv. Old Blush</strain>
    </source>
</reference>